<dbReference type="EMBL" id="OE000396">
    <property type="protein sequence ID" value="CAD7453691.1"/>
    <property type="molecule type" value="Genomic_DNA"/>
</dbReference>
<accession>A0A7R9ICM8</accession>
<protein>
    <submittedName>
        <fullName evidence="2">Uncharacterized protein</fullName>
    </submittedName>
</protein>
<evidence type="ECO:0000256" key="1">
    <source>
        <dbReference type="SAM" id="MobiDB-lite"/>
    </source>
</evidence>
<organism evidence="2">
    <name type="scientific">Timema tahoe</name>
    <dbReference type="NCBI Taxonomy" id="61484"/>
    <lineage>
        <taxon>Eukaryota</taxon>
        <taxon>Metazoa</taxon>
        <taxon>Ecdysozoa</taxon>
        <taxon>Arthropoda</taxon>
        <taxon>Hexapoda</taxon>
        <taxon>Insecta</taxon>
        <taxon>Pterygota</taxon>
        <taxon>Neoptera</taxon>
        <taxon>Polyneoptera</taxon>
        <taxon>Phasmatodea</taxon>
        <taxon>Timematodea</taxon>
        <taxon>Timematoidea</taxon>
        <taxon>Timematidae</taxon>
        <taxon>Timema</taxon>
    </lineage>
</organism>
<gene>
    <name evidence="2" type="ORF">TTEB3V08_LOCUS1820</name>
</gene>
<evidence type="ECO:0000313" key="2">
    <source>
        <dbReference type="EMBL" id="CAD7453691.1"/>
    </source>
</evidence>
<sequence length="222" mass="24775">MCKHQYLFQSADAADSDLQLGDVTESVVFCCSDSWVMQLTVFCIVTGQIDDAADSDLDGVVTRHAMSSLGAQVHDSLAAVGRAITGLNNKGNRDDQQTDGQDAIVSEVLKRSEIGSGGEDDDKQAVIPVPEPKTPSVQPSIVYQRLMEWIKIYRNYHSLGEAYTHMEKLTLTWRSLHSRGEAYTHMEKLTLTWRSLHSHGEAYTHTKELKLTWRSLHSHGES</sequence>
<proteinExistence type="predicted"/>
<reference evidence="2" key="1">
    <citation type="submission" date="2020-11" db="EMBL/GenBank/DDBJ databases">
        <authorList>
            <person name="Tran Van P."/>
        </authorList>
    </citation>
    <scope>NUCLEOTIDE SEQUENCE</scope>
</reference>
<dbReference type="AlphaFoldDB" id="A0A7R9ICM8"/>
<feature type="region of interest" description="Disordered" evidence="1">
    <location>
        <begin position="114"/>
        <end position="137"/>
    </location>
</feature>
<name>A0A7R9ICM8_9NEOP</name>